<organism evidence="3 4">
    <name type="scientific">Methylomonas koyamae</name>
    <dbReference type="NCBI Taxonomy" id="702114"/>
    <lineage>
        <taxon>Bacteria</taxon>
        <taxon>Pseudomonadati</taxon>
        <taxon>Pseudomonadota</taxon>
        <taxon>Gammaproteobacteria</taxon>
        <taxon>Methylococcales</taxon>
        <taxon>Methylococcaceae</taxon>
        <taxon>Methylomonas</taxon>
    </lineage>
</organism>
<comment type="caution">
    <text evidence="3">The sequence shown here is derived from an EMBL/GenBank/DDBJ whole genome shotgun (WGS) entry which is preliminary data.</text>
</comment>
<feature type="compositionally biased region" description="Low complexity" evidence="1">
    <location>
        <begin position="70"/>
        <end position="80"/>
    </location>
</feature>
<proteinExistence type="predicted"/>
<feature type="transmembrane region" description="Helical" evidence="2">
    <location>
        <begin position="36"/>
        <end position="56"/>
    </location>
</feature>
<evidence type="ECO:0000256" key="2">
    <source>
        <dbReference type="SAM" id="Phobius"/>
    </source>
</evidence>
<keyword evidence="2" id="KW-0472">Membrane</keyword>
<sequence length="89" mass="9899">MNTLIYYSFNVMILAVVILIVGMVKPKWILLWMDKPGRLPVVAIAGAIFMAAAVMFGEGNKQLQSEKSKQAQTQAQPQQNAKEEVPDLH</sequence>
<feature type="transmembrane region" description="Helical" evidence="2">
    <location>
        <begin position="6"/>
        <end position="24"/>
    </location>
</feature>
<dbReference type="Proteomes" id="UP000077857">
    <property type="component" value="Unassembled WGS sequence"/>
</dbReference>
<dbReference type="AlphaFoldDB" id="A0A177NCE2"/>
<gene>
    <name evidence="3" type="ORF">A1507_12875</name>
</gene>
<dbReference type="EMBL" id="LUUJ01000080">
    <property type="protein sequence ID" value="OAI15716.1"/>
    <property type="molecule type" value="Genomic_DNA"/>
</dbReference>
<name>A0A177NCE2_9GAMM</name>
<evidence type="ECO:0000313" key="3">
    <source>
        <dbReference type="EMBL" id="OAI15716.1"/>
    </source>
</evidence>
<accession>A0A177NCE2</accession>
<protein>
    <submittedName>
        <fullName evidence="3">Uncharacterized protein</fullName>
    </submittedName>
</protein>
<dbReference type="RefSeq" id="WP_064040605.1">
    <property type="nucleotide sequence ID" value="NZ_LUUJ01000080.1"/>
</dbReference>
<feature type="region of interest" description="Disordered" evidence="1">
    <location>
        <begin position="64"/>
        <end position="89"/>
    </location>
</feature>
<dbReference type="OrthoDB" id="5573529at2"/>
<reference evidence="3 4" key="1">
    <citation type="submission" date="2016-03" db="EMBL/GenBank/DDBJ databases">
        <authorList>
            <person name="Ploux O."/>
        </authorList>
    </citation>
    <scope>NUCLEOTIDE SEQUENCE [LARGE SCALE GENOMIC DNA]</scope>
    <source>
        <strain evidence="3 4">R-45378</strain>
    </source>
</reference>
<keyword evidence="2" id="KW-0812">Transmembrane</keyword>
<keyword evidence="2" id="KW-1133">Transmembrane helix</keyword>
<evidence type="ECO:0000313" key="4">
    <source>
        <dbReference type="Proteomes" id="UP000077857"/>
    </source>
</evidence>
<evidence type="ECO:0000256" key="1">
    <source>
        <dbReference type="SAM" id="MobiDB-lite"/>
    </source>
</evidence>